<keyword evidence="3" id="KW-1185">Reference proteome</keyword>
<reference evidence="2 3" key="1">
    <citation type="journal article" date="2009" name="J. Bacteriol.">
        <title>Complete genome sequence of Robiginitalea biformata HTCC2501.</title>
        <authorList>
            <person name="Oh H.M."/>
            <person name="Giovannoni S.J."/>
            <person name="Lee K."/>
            <person name="Ferriera S."/>
            <person name="Johnson J."/>
            <person name="Cho J.C."/>
        </authorList>
    </citation>
    <scope>NUCLEOTIDE SEQUENCE [LARGE SCALE GENOMIC DNA]</scope>
    <source>
        <strain evidence="3">ATCC BAA-864 / HTCC2501 / KCTC 12146</strain>
    </source>
</reference>
<dbReference type="Pfam" id="PF00144">
    <property type="entry name" value="Beta-lactamase"/>
    <property type="match status" value="1"/>
</dbReference>
<dbReference type="RefSeq" id="WP_015754166.1">
    <property type="nucleotide sequence ID" value="NC_013222.1"/>
</dbReference>
<evidence type="ECO:0000313" key="2">
    <source>
        <dbReference type="EMBL" id="EAR14845.1"/>
    </source>
</evidence>
<sequence length="487" mass="54399">MKRTLLILLLLLAACGEKDRPKATSQDSLNNQIAQIDLIEKNLVPVHYLRDSDPYKSILQHMQEDVIPGVSMAFIDHGAVSWQRTYGYANLEDSVRVNSSTVFNGASLSKPVTAMAALDLVEERVLSVDEDVNTYLRGWQVPDNPFTKEEKVTLKRLMGHTAGFDRYVQSSFFPHETLPTITQMLAGEAPSVDPPVSLVYVPGQKQIYSNPGYSVMEKLIEDVTGKDFNAVLTERIFEPSGMIYSSFEQPVPDRLSQQMATGYSNDLEPYPYKLFPYKAAGGIWTTPTDLAKFLGTLLEDHQTGRDAILSQTMADSVFSKSSTRWGFAKIYNDESPDVLIEHWGSNSGFTCYMVASPVHRQGLVIMTNSDNGMSLMSYITRAVAAAYGWDFFQPKVLDPMVMDSSLIKAFVGKYKGGDELLEFDLVAGSLSFSRPSGLPKRLVTVAENQFVSPDNNTLFEFLENQAGEVKYVRMTWADGYNSDYIRQ</sequence>
<dbReference type="STRING" id="313596.RB2501_10982"/>
<dbReference type="Proteomes" id="UP000009049">
    <property type="component" value="Chromosome"/>
</dbReference>
<dbReference type="PANTHER" id="PTHR46825">
    <property type="entry name" value="D-ALANYL-D-ALANINE-CARBOXYPEPTIDASE/ENDOPEPTIDASE AMPH"/>
    <property type="match status" value="1"/>
</dbReference>
<dbReference type="OrthoDB" id="9797709at2"/>
<name>A4CMF3_ROBBH</name>
<dbReference type="SUPFAM" id="SSF56601">
    <property type="entry name" value="beta-lactamase/transpeptidase-like"/>
    <property type="match status" value="1"/>
</dbReference>
<accession>A4CMF3</accession>
<gene>
    <name evidence="2" type="ordered locus">RB2501_10982</name>
</gene>
<proteinExistence type="predicted"/>
<protein>
    <submittedName>
        <fullName evidence="2">Penicillin-binding protein, putative</fullName>
    </submittedName>
</protein>
<dbReference type="PROSITE" id="PS51257">
    <property type="entry name" value="PROKAR_LIPOPROTEIN"/>
    <property type="match status" value="1"/>
</dbReference>
<dbReference type="InterPro" id="IPR050491">
    <property type="entry name" value="AmpC-like"/>
</dbReference>
<evidence type="ECO:0000259" key="1">
    <source>
        <dbReference type="Pfam" id="PF00144"/>
    </source>
</evidence>
<dbReference type="Gene3D" id="3.40.710.10">
    <property type="entry name" value="DD-peptidase/beta-lactamase superfamily"/>
    <property type="match status" value="1"/>
</dbReference>
<dbReference type="KEGG" id="rbi:RB2501_10982"/>
<feature type="domain" description="Beta-lactamase-related" evidence="1">
    <location>
        <begin position="60"/>
        <end position="386"/>
    </location>
</feature>
<evidence type="ECO:0000313" key="3">
    <source>
        <dbReference type="Proteomes" id="UP000009049"/>
    </source>
</evidence>
<dbReference type="eggNOG" id="COG1680">
    <property type="taxonomic scope" value="Bacteria"/>
</dbReference>
<organism evidence="2 3">
    <name type="scientific">Robiginitalea biformata (strain ATCC BAA-864 / DSM 15991 / KCTC 12146 / HTCC2501)</name>
    <dbReference type="NCBI Taxonomy" id="313596"/>
    <lineage>
        <taxon>Bacteria</taxon>
        <taxon>Pseudomonadati</taxon>
        <taxon>Bacteroidota</taxon>
        <taxon>Flavobacteriia</taxon>
        <taxon>Flavobacteriales</taxon>
        <taxon>Flavobacteriaceae</taxon>
        <taxon>Robiginitalea</taxon>
    </lineage>
</organism>
<dbReference type="InterPro" id="IPR001466">
    <property type="entry name" value="Beta-lactam-related"/>
</dbReference>
<dbReference type="PANTHER" id="PTHR46825:SF12">
    <property type="entry name" value="PENICILLIN-BINDING PROTEIN 4"/>
    <property type="match status" value="1"/>
</dbReference>
<dbReference type="InterPro" id="IPR012338">
    <property type="entry name" value="Beta-lactam/transpept-like"/>
</dbReference>
<dbReference type="AlphaFoldDB" id="A4CMF3"/>
<dbReference type="EMBL" id="CP001712">
    <property type="protein sequence ID" value="EAR14845.1"/>
    <property type="molecule type" value="Genomic_DNA"/>
</dbReference>
<dbReference type="HOGENOM" id="CLU_020027_8_2_10"/>